<evidence type="ECO:0000313" key="1">
    <source>
        <dbReference type="EMBL" id="KZV56635.1"/>
    </source>
</evidence>
<dbReference type="AlphaFoldDB" id="A0A2Z7DG60"/>
<dbReference type="EMBL" id="KQ987934">
    <property type="protein sequence ID" value="KZV56635.1"/>
    <property type="molecule type" value="Genomic_DNA"/>
</dbReference>
<organism evidence="1 2">
    <name type="scientific">Dorcoceras hygrometricum</name>
    <dbReference type="NCBI Taxonomy" id="472368"/>
    <lineage>
        <taxon>Eukaryota</taxon>
        <taxon>Viridiplantae</taxon>
        <taxon>Streptophyta</taxon>
        <taxon>Embryophyta</taxon>
        <taxon>Tracheophyta</taxon>
        <taxon>Spermatophyta</taxon>
        <taxon>Magnoliopsida</taxon>
        <taxon>eudicotyledons</taxon>
        <taxon>Gunneridae</taxon>
        <taxon>Pentapetalae</taxon>
        <taxon>asterids</taxon>
        <taxon>lamiids</taxon>
        <taxon>Lamiales</taxon>
        <taxon>Gesneriaceae</taxon>
        <taxon>Didymocarpoideae</taxon>
        <taxon>Trichosporeae</taxon>
        <taxon>Loxocarpinae</taxon>
        <taxon>Dorcoceras</taxon>
    </lineage>
</organism>
<evidence type="ECO:0000313" key="2">
    <source>
        <dbReference type="Proteomes" id="UP000250235"/>
    </source>
</evidence>
<proteinExistence type="predicted"/>
<protein>
    <submittedName>
        <fullName evidence="1">Uncharacterized protein</fullName>
    </submittedName>
</protein>
<sequence length="121" mass="12781">MRCPCAALARRCSTLVERPLGGEARTCAATLRDSYRLLAGRSAAGAMAGRSTLAEDVARQWLDEACWLRTMRAGRATLRAASCAAATIFVVAAPPSPTAAPPPLRRVSCYVVTAGLNSFRV</sequence>
<accession>A0A2Z7DG60</accession>
<dbReference type="Proteomes" id="UP000250235">
    <property type="component" value="Unassembled WGS sequence"/>
</dbReference>
<reference evidence="1 2" key="1">
    <citation type="journal article" date="2015" name="Proc. Natl. Acad. Sci. U.S.A.">
        <title>The resurrection genome of Boea hygrometrica: A blueprint for survival of dehydration.</title>
        <authorList>
            <person name="Xiao L."/>
            <person name="Yang G."/>
            <person name="Zhang L."/>
            <person name="Yang X."/>
            <person name="Zhao S."/>
            <person name="Ji Z."/>
            <person name="Zhou Q."/>
            <person name="Hu M."/>
            <person name="Wang Y."/>
            <person name="Chen M."/>
            <person name="Xu Y."/>
            <person name="Jin H."/>
            <person name="Xiao X."/>
            <person name="Hu G."/>
            <person name="Bao F."/>
            <person name="Hu Y."/>
            <person name="Wan P."/>
            <person name="Li L."/>
            <person name="Deng X."/>
            <person name="Kuang T."/>
            <person name="Xiang C."/>
            <person name="Zhu J.K."/>
            <person name="Oliver M.J."/>
            <person name="He Y."/>
        </authorList>
    </citation>
    <scope>NUCLEOTIDE SEQUENCE [LARGE SCALE GENOMIC DNA]</scope>
    <source>
        <strain evidence="2">cv. XS01</strain>
    </source>
</reference>
<keyword evidence="2" id="KW-1185">Reference proteome</keyword>
<name>A0A2Z7DG60_9LAMI</name>
<gene>
    <name evidence="1" type="ORF">F511_11126</name>
</gene>